<dbReference type="InterPro" id="IPR036097">
    <property type="entry name" value="HisK_dim/P_sf"/>
</dbReference>
<evidence type="ECO:0000259" key="11">
    <source>
        <dbReference type="PROSITE" id="PS50109"/>
    </source>
</evidence>
<gene>
    <name evidence="14" type="ORF">JI739_12595</name>
</gene>
<dbReference type="Gene3D" id="3.30.565.10">
    <property type="entry name" value="Histidine kinase-like ATPase, C-terminal domain"/>
    <property type="match status" value="1"/>
</dbReference>
<keyword evidence="10" id="KW-0812">Transmembrane</keyword>
<dbReference type="PANTHER" id="PTHR43065:SF10">
    <property type="entry name" value="PEROXIDE STRESS-ACTIVATED HISTIDINE KINASE MAK3"/>
    <property type="match status" value="1"/>
</dbReference>
<keyword evidence="4" id="KW-0808">Transferase</keyword>
<organism evidence="14 15">
    <name type="scientific">Ramlibacter aurantiacus</name>
    <dbReference type="NCBI Taxonomy" id="2801330"/>
    <lineage>
        <taxon>Bacteria</taxon>
        <taxon>Pseudomonadati</taxon>
        <taxon>Pseudomonadota</taxon>
        <taxon>Betaproteobacteria</taxon>
        <taxon>Burkholderiales</taxon>
        <taxon>Comamonadaceae</taxon>
        <taxon>Ramlibacter</taxon>
    </lineage>
</organism>
<dbReference type="EMBL" id="JAEQNA010000004">
    <property type="protein sequence ID" value="MBL0421189.1"/>
    <property type="molecule type" value="Genomic_DNA"/>
</dbReference>
<dbReference type="Proteomes" id="UP000613011">
    <property type="component" value="Unassembled WGS sequence"/>
</dbReference>
<dbReference type="SUPFAM" id="SSF55785">
    <property type="entry name" value="PYP-like sensor domain (PAS domain)"/>
    <property type="match status" value="1"/>
</dbReference>
<dbReference type="RefSeq" id="WP_201684265.1">
    <property type="nucleotide sequence ID" value="NZ_JAEQNA010000004.1"/>
</dbReference>
<dbReference type="NCBIfam" id="TIGR00229">
    <property type="entry name" value="sensory_box"/>
    <property type="match status" value="1"/>
</dbReference>
<evidence type="ECO:0000256" key="7">
    <source>
        <dbReference type="ARBA" id="ARBA00022840"/>
    </source>
</evidence>
<dbReference type="EC" id="2.7.13.3" evidence="2"/>
<dbReference type="SUPFAM" id="SSF47384">
    <property type="entry name" value="Homodimeric domain of signal transducing histidine kinase"/>
    <property type="match status" value="1"/>
</dbReference>
<dbReference type="InterPro" id="IPR004358">
    <property type="entry name" value="Sig_transdc_His_kin-like_C"/>
</dbReference>
<feature type="region of interest" description="Disordered" evidence="9">
    <location>
        <begin position="1"/>
        <end position="26"/>
    </location>
</feature>
<dbReference type="SUPFAM" id="SSF55874">
    <property type="entry name" value="ATPase domain of HSP90 chaperone/DNA topoisomerase II/histidine kinase"/>
    <property type="match status" value="1"/>
</dbReference>
<evidence type="ECO:0000259" key="13">
    <source>
        <dbReference type="PROSITE" id="PS50113"/>
    </source>
</evidence>
<evidence type="ECO:0000259" key="12">
    <source>
        <dbReference type="PROSITE" id="PS50112"/>
    </source>
</evidence>
<dbReference type="InterPro" id="IPR013767">
    <property type="entry name" value="PAS_fold"/>
</dbReference>
<feature type="transmembrane region" description="Helical" evidence="10">
    <location>
        <begin position="49"/>
        <end position="70"/>
    </location>
</feature>
<dbReference type="Gene3D" id="3.30.450.20">
    <property type="entry name" value="PAS domain"/>
    <property type="match status" value="1"/>
</dbReference>
<keyword evidence="3" id="KW-0597">Phosphoprotein</keyword>
<dbReference type="Gene3D" id="1.10.287.130">
    <property type="match status" value="1"/>
</dbReference>
<evidence type="ECO:0000256" key="8">
    <source>
        <dbReference type="ARBA" id="ARBA00023012"/>
    </source>
</evidence>
<dbReference type="SMART" id="SM00388">
    <property type="entry name" value="HisKA"/>
    <property type="match status" value="1"/>
</dbReference>
<dbReference type="GO" id="GO:0006355">
    <property type="term" value="P:regulation of DNA-templated transcription"/>
    <property type="evidence" value="ECO:0007669"/>
    <property type="project" value="InterPro"/>
</dbReference>
<dbReference type="CDD" id="cd00082">
    <property type="entry name" value="HisKA"/>
    <property type="match status" value="1"/>
</dbReference>
<feature type="domain" description="PAS" evidence="12">
    <location>
        <begin position="328"/>
        <end position="400"/>
    </location>
</feature>
<evidence type="ECO:0000313" key="14">
    <source>
        <dbReference type="EMBL" id="MBL0421189.1"/>
    </source>
</evidence>
<proteinExistence type="predicted"/>
<dbReference type="Pfam" id="PF00989">
    <property type="entry name" value="PAS"/>
    <property type="match status" value="1"/>
</dbReference>
<dbReference type="Pfam" id="PF02518">
    <property type="entry name" value="HATPase_c"/>
    <property type="match status" value="1"/>
</dbReference>
<keyword evidence="6" id="KW-0418">Kinase</keyword>
<dbReference type="PRINTS" id="PR00344">
    <property type="entry name" value="BCTRLSENSOR"/>
</dbReference>
<dbReference type="PROSITE" id="PS50112">
    <property type="entry name" value="PAS"/>
    <property type="match status" value="1"/>
</dbReference>
<dbReference type="InterPro" id="IPR000014">
    <property type="entry name" value="PAS"/>
</dbReference>
<keyword evidence="15" id="KW-1185">Reference proteome</keyword>
<dbReference type="InterPro" id="IPR003661">
    <property type="entry name" value="HisK_dim/P_dom"/>
</dbReference>
<dbReference type="PROSITE" id="PS50109">
    <property type="entry name" value="HIS_KIN"/>
    <property type="match status" value="1"/>
</dbReference>
<keyword evidence="5" id="KW-0547">Nucleotide-binding</keyword>
<evidence type="ECO:0000256" key="3">
    <source>
        <dbReference type="ARBA" id="ARBA00022553"/>
    </source>
</evidence>
<dbReference type="AlphaFoldDB" id="A0A937D242"/>
<feature type="compositionally biased region" description="Low complexity" evidence="9">
    <location>
        <begin position="10"/>
        <end position="25"/>
    </location>
</feature>
<dbReference type="InterPro" id="IPR000700">
    <property type="entry name" value="PAS-assoc_C"/>
</dbReference>
<evidence type="ECO:0000256" key="1">
    <source>
        <dbReference type="ARBA" id="ARBA00000085"/>
    </source>
</evidence>
<comment type="caution">
    <text evidence="14">The sequence shown here is derived from an EMBL/GenBank/DDBJ whole genome shotgun (WGS) entry which is preliminary data.</text>
</comment>
<sequence>MPDSDPVELASAGPAGAAQPASPSPRWRALEGRAPTVFRVWSVLFDSRWLLWTLLLALVAVLLGTLVWLAGRYEASQVQGGLERDAAAAAGDIRSGLARNAQTLQALHSTSHNVTDWDSQAAQLLRDMREWLRLEWRDPGLRTIAVAETPYRAPVFERLGRAQIQPDLQLACAQARRLGGAAYSASYFLPQPDGMGMEVMDLCLPLVHAGEVTGYAVATYSLNELLVGMVGPQLSRSQQVSFNEPDGTRLALHGIAQRGSRTFSAQQLLDLPGTTILLRLDSWRIAPDLFPNVLTALVTAMSITLMVVLTMLVKDMRRRVQVEQDLADALAFRKAMEDSLVTGLRARDLEGRITYVNPAFCEMVGFTADELLGRPLPAPYWPPELAGEYQKRQEIRLAGQHTPPRDGFESVFMRKDGSRFPVLIIEAPLINAQGTQTGWMSAFLDISEQRRIEELSRASQERLQATARLATVGEMASLLSHELNQPLAAIASYATGSLNLLRNGDSDGLEGALQRIAQQAERAGKVIRSVHDFVRRRDQAREPVSPQALVEAVMPLVTLQARKLGVTVLTRLPAGLPQVTCDRTMVEQVLLNLARNAMQAMDAGRVLRPALTIQARRVRPGELGGKAWVEFAVVDIGPGISPQVRQQLFTPFFTTKAEGMGLGLSLCRTVIEQHGGALGFEPNLPQGTIFRFTLPASDTAPSMPAPAPITA</sequence>
<dbReference type="InterPro" id="IPR035965">
    <property type="entry name" value="PAS-like_dom_sf"/>
</dbReference>
<dbReference type="CDD" id="cd00130">
    <property type="entry name" value="PAS"/>
    <property type="match status" value="1"/>
</dbReference>
<evidence type="ECO:0000256" key="6">
    <source>
        <dbReference type="ARBA" id="ARBA00022777"/>
    </source>
</evidence>
<keyword evidence="10" id="KW-1133">Transmembrane helix</keyword>
<keyword evidence="7" id="KW-0067">ATP-binding</keyword>
<dbReference type="InterPro" id="IPR036890">
    <property type="entry name" value="HATPase_C_sf"/>
</dbReference>
<reference evidence="14" key="1">
    <citation type="submission" date="2021-01" db="EMBL/GenBank/DDBJ databases">
        <title>Ramlibacter sp. strain AW1 16S ribosomal RNA gene Genome sequencing and assembly.</title>
        <authorList>
            <person name="Kang M."/>
        </authorList>
    </citation>
    <scope>NUCLEOTIDE SEQUENCE</scope>
    <source>
        <strain evidence="14">AW1</strain>
    </source>
</reference>
<dbReference type="PANTHER" id="PTHR43065">
    <property type="entry name" value="SENSOR HISTIDINE KINASE"/>
    <property type="match status" value="1"/>
</dbReference>
<dbReference type="InterPro" id="IPR003594">
    <property type="entry name" value="HATPase_dom"/>
</dbReference>
<protein>
    <recommendedName>
        <fullName evidence="2">histidine kinase</fullName>
        <ecNumber evidence="2">2.7.13.3</ecNumber>
    </recommendedName>
</protein>
<dbReference type="GO" id="GO:0005524">
    <property type="term" value="F:ATP binding"/>
    <property type="evidence" value="ECO:0007669"/>
    <property type="project" value="UniProtKB-KW"/>
</dbReference>
<keyword evidence="10" id="KW-0472">Membrane</keyword>
<dbReference type="Pfam" id="PF00512">
    <property type="entry name" value="HisKA"/>
    <property type="match status" value="1"/>
</dbReference>
<dbReference type="SMART" id="SM00387">
    <property type="entry name" value="HATPase_c"/>
    <property type="match status" value="1"/>
</dbReference>
<dbReference type="SMART" id="SM00091">
    <property type="entry name" value="PAS"/>
    <property type="match status" value="1"/>
</dbReference>
<accession>A0A937D242</accession>
<feature type="transmembrane region" description="Helical" evidence="10">
    <location>
        <begin position="289"/>
        <end position="313"/>
    </location>
</feature>
<evidence type="ECO:0000256" key="5">
    <source>
        <dbReference type="ARBA" id="ARBA00022741"/>
    </source>
</evidence>
<name>A0A937D242_9BURK</name>
<evidence type="ECO:0000256" key="10">
    <source>
        <dbReference type="SAM" id="Phobius"/>
    </source>
</evidence>
<dbReference type="PROSITE" id="PS50113">
    <property type="entry name" value="PAC"/>
    <property type="match status" value="1"/>
</dbReference>
<evidence type="ECO:0000313" key="15">
    <source>
        <dbReference type="Proteomes" id="UP000613011"/>
    </source>
</evidence>
<dbReference type="GO" id="GO:0000155">
    <property type="term" value="F:phosphorelay sensor kinase activity"/>
    <property type="evidence" value="ECO:0007669"/>
    <property type="project" value="InterPro"/>
</dbReference>
<evidence type="ECO:0000256" key="9">
    <source>
        <dbReference type="SAM" id="MobiDB-lite"/>
    </source>
</evidence>
<evidence type="ECO:0000256" key="4">
    <source>
        <dbReference type="ARBA" id="ARBA00022679"/>
    </source>
</evidence>
<dbReference type="InterPro" id="IPR005467">
    <property type="entry name" value="His_kinase_dom"/>
</dbReference>
<feature type="domain" description="PAC" evidence="13">
    <location>
        <begin position="406"/>
        <end position="458"/>
    </location>
</feature>
<evidence type="ECO:0000256" key="2">
    <source>
        <dbReference type="ARBA" id="ARBA00012438"/>
    </source>
</evidence>
<comment type="catalytic activity">
    <reaction evidence="1">
        <text>ATP + protein L-histidine = ADP + protein N-phospho-L-histidine.</text>
        <dbReference type="EC" id="2.7.13.3"/>
    </reaction>
</comment>
<feature type="domain" description="Histidine kinase" evidence="11">
    <location>
        <begin position="478"/>
        <end position="698"/>
    </location>
</feature>
<keyword evidence="8" id="KW-0902">Two-component regulatory system</keyword>